<evidence type="ECO:0000313" key="1">
    <source>
        <dbReference type="EMBL" id="KAF4693981.1"/>
    </source>
</evidence>
<proteinExistence type="predicted"/>
<organism evidence="1 2">
    <name type="scientific">Perkinsus olseni</name>
    <name type="common">Perkinsus atlanticus</name>
    <dbReference type="NCBI Taxonomy" id="32597"/>
    <lineage>
        <taxon>Eukaryota</taxon>
        <taxon>Sar</taxon>
        <taxon>Alveolata</taxon>
        <taxon>Perkinsozoa</taxon>
        <taxon>Perkinsea</taxon>
        <taxon>Perkinsida</taxon>
        <taxon>Perkinsidae</taxon>
        <taxon>Perkinsus</taxon>
    </lineage>
</organism>
<sequence length="72" mass="8327">MRTAVSIRKGDNLDLILWWRVGHRAGDLIVQQHLPRTALVGREELDNPIGEGELNLLPRLPAIRYPDLHRRK</sequence>
<dbReference type="AlphaFoldDB" id="A0A7J6PF31"/>
<comment type="caution">
    <text evidence="1">The sequence shown here is derived from an EMBL/GenBank/DDBJ whole genome shotgun (WGS) entry which is preliminary data.</text>
</comment>
<reference evidence="1 2" key="1">
    <citation type="submission" date="2020-04" db="EMBL/GenBank/DDBJ databases">
        <title>Perkinsus olseni comparative genomics.</title>
        <authorList>
            <person name="Bogema D.R."/>
        </authorList>
    </citation>
    <scope>NUCLEOTIDE SEQUENCE [LARGE SCALE GENOMIC DNA]</scope>
    <source>
        <strain evidence="1">00978-12</strain>
    </source>
</reference>
<name>A0A7J6PF31_PEROL</name>
<accession>A0A7J6PF31</accession>
<dbReference type="OrthoDB" id="10250354at2759"/>
<evidence type="ECO:0000313" key="2">
    <source>
        <dbReference type="Proteomes" id="UP000541610"/>
    </source>
</evidence>
<dbReference type="EMBL" id="JABANP010000038">
    <property type="protein sequence ID" value="KAF4693981.1"/>
    <property type="molecule type" value="Genomic_DNA"/>
</dbReference>
<dbReference type="Proteomes" id="UP000541610">
    <property type="component" value="Unassembled WGS sequence"/>
</dbReference>
<gene>
    <name evidence="1" type="ORF">FOZ60_009420</name>
</gene>
<protein>
    <submittedName>
        <fullName evidence="1">Uncharacterized protein</fullName>
    </submittedName>
</protein>